<evidence type="ECO:0000256" key="2">
    <source>
        <dbReference type="ARBA" id="ARBA00022840"/>
    </source>
</evidence>
<keyword evidence="2" id="KW-0067">ATP-binding</keyword>
<gene>
    <name evidence="3" type="ORF">KY290_022183</name>
</gene>
<organism evidence="3 4">
    <name type="scientific">Solanum tuberosum</name>
    <name type="common">Potato</name>
    <dbReference type="NCBI Taxonomy" id="4113"/>
    <lineage>
        <taxon>Eukaryota</taxon>
        <taxon>Viridiplantae</taxon>
        <taxon>Streptophyta</taxon>
        <taxon>Embryophyta</taxon>
        <taxon>Tracheophyta</taxon>
        <taxon>Spermatophyta</taxon>
        <taxon>Magnoliopsida</taxon>
        <taxon>eudicotyledons</taxon>
        <taxon>Gunneridae</taxon>
        <taxon>Pentapetalae</taxon>
        <taxon>asterids</taxon>
        <taxon>lamiids</taxon>
        <taxon>Solanales</taxon>
        <taxon>Solanaceae</taxon>
        <taxon>Solanoideae</taxon>
        <taxon>Solaneae</taxon>
        <taxon>Solanum</taxon>
    </lineage>
</organism>
<comment type="caution">
    <text evidence="3">The sequence shown here is derived from an EMBL/GenBank/DDBJ whole genome shotgun (WGS) entry which is preliminary data.</text>
</comment>
<protein>
    <submittedName>
        <fullName evidence="3">Uncharacterized protein</fullName>
    </submittedName>
</protein>
<accession>A0ABQ7V3N0</accession>
<dbReference type="EMBL" id="JAIVGD010000015">
    <property type="protein sequence ID" value="KAH0758690.1"/>
    <property type="molecule type" value="Genomic_DNA"/>
</dbReference>
<dbReference type="Proteomes" id="UP000826656">
    <property type="component" value="Unassembled WGS sequence"/>
</dbReference>
<proteinExistence type="predicted"/>
<dbReference type="PANTHER" id="PTHR48103">
    <property type="entry name" value="MIDASIN-RELATED"/>
    <property type="match status" value="1"/>
</dbReference>
<keyword evidence="1" id="KW-0547">Nucleotide-binding</keyword>
<sequence length="175" mass="20582">MPADNVLKSCSVLVNAIKSVRLLRLGHLQWSSEIGYKYSSETQFFKPVLRSLQELEKNILEMFVQSPSFDVLFQLYSNLLEHHTLLWTGIITSQNECLLISWRSLMKEVSRLWDFFPKEVETFQRDVENLDKFSKKWPSQLQKSLLWVHGGHPYLPPSAELYEKLCQLLSFCERL</sequence>
<evidence type="ECO:0000313" key="4">
    <source>
        <dbReference type="Proteomes" id="UP000826656"/>
    </source>
</evidence>
<evidence type="ECO:0000313" key="3">
    <source>
        <dbReference type="EMBL" id="KAH0758690.1"/>
    </source>
</evidence>
<dbReference type="PANTHER" id="PTHR48103:SF2">
    <property type="entry name" value="MIDASIN"/>
    <property type="match status" value="1"/>
</dbReference>
<evidence type="ECO:0000256" key="1">
    <source>
        <dbReference type="ARBA" id="ARBA00022741"/>
    </source>
</evidence>
<name>A0ABQ7V3N0_SOLTU</name>
<reference evidence="3 4" key="1">
    <citation type="journal article" date="2021" name="bioRxiv">
        <title>Chromosome-scale and haplotype-resolved genome assembly of a tetraploid potato cultivar.</title>
        <authorList>
            <person name="Sun H."/>
            <person name="Jiao W.-B."/>
            <person name="Krause K."/>
            <person name="Campoy J.A."/>
            <person name="Goel M."/>
            <person name="Folz-Donahue K."/>
            <person name="Kukat C."/>
            <person name="Huettel B."/>
            <person name="Schneeberger K."/>
        </authorList>
    </citation>
    <scope>NUCLEOTIDE SEQUENCE [LARGE SCALE GENOMIC DNA]</scope>
    <source>
        <strain evidence="3">SolTubOtavaFocal</strain>
        <tissue evidence="3">Leaves</tissue>
    </source>
</reference>
<keyword evidence="4" id="KW-1185">Reference proteome</keyword>